<comment type="caution">
    <text evidence="1">The sequence shown here is derived from an EMBL/GenBank/DDBJ whole genome shotgun (WGS) entry which is preliminary data.</text>
</comment>
<gene>
    <name evidence="1" type="ORF">CMU51_15490</name>
</gene>
<sequence>MGTLYYATLKTSETGKAFQKLVDEAARIRKEISAYLDEIGADDYACDPGSAFGTGIVEVGFEKEPDLKIWKKSKYYEGFYTPRLSSKEGKKIKEKFDEFDDIDDDALNRIVGMRSIIRTVGCNIGKGAFFGFSVDSEWKHQMPIDCTEITGTDYENL</sequence>
<dbReference type="Proteomes" id="UP001189000">
    <property type="component" value="Unassembled WGS sequence"/>
</dbReference>
<accession>A0AAE4T7G1</accession>
<dbReference type="AlphaFoldDB" id="A0AAE4T7G1"/>
<proteinExistence type="predicted"/>
<protein>
    <submittedName>
        <fullName evidence="1">Uncharacterized protein</fullName>
    </submittedName>
</protein>
<evidence type="ECO:0000313" key="1">
    <source>
        <dbReference type="EMBL" id="MDV3665453.1"/>
    </source>
</evidence>
<evidence type="ECO:0000313" key="2">
    <source>
        <dbReference type="Proteomes" id="UP001189000"/>
    </source>
</evidence>
<organism evidence="1 2">
    <name type="scientific">Elizabethkingia anophelis</name>
    <dbReference type="NCBI Taxonomy" id="1117645"/>
    <lineage>
        <taxon>Bacteria</taxon>
        <taxon>Pseudomonadati</taxon>
        <taxon>Bacteroidota</taxon>
        <taxon>Flavobacteriia</taxon>
        <taxon>Flavobacteriales</taxon>
        <taxon>Weeksellaceae</taxon>
        <taxon>Elizabethkingia</taxon>
    </lineage>
</organism>
<reference evidence="1" key="1">
    <citation type="submission" date="2023-02" db="EMBL/GenBank/DDBJ databases">
        <title>Elizabethkingia anophelis draft genomes.</title>
        <authorList>
            <person name="Nicholson A.C."/>
            <person name="Whitney A.M."/>
            <person name="Humrighouse B.W."/>
            <person name="Villarma A."/>
            <person name="Bell M."/>
            <person name="Mcquiston J."/>
        </authorList>
    </citation>
    <scope>NUCLEOTIDE SEQUENCE</scope>
    <source>
        <strain evidence="1">B4955</strain>
    </source>
</reference>
<name>A0AAE4T7G1_9FLAO</name>
<dbReference type="EMBL" id="NWGY01000015">
    <property type="protein sequence ID" value="MDV3665453.1"/>
    <property type="molecule type" value="Genomic_DNA"/>
</dbReference>